<gene>
    <name evidence="2" type="ORF">METZ01_LOCUS335782</name>
</gene>
<organism evidence="2">
    <name type="scientific">marine metagenome</name>
    <dbReference type="NCBI Taxonomy" id="408172"/>
    <lineage>
        <taxon>unclassified sequences</taxon>
        <taxon>metagenomes</taxon>
        <taxon>ecological metagenomes</taxon>
    </lineage>
</organism>
<evidence type="ECO:0000259" key="1">
    <source>
        <dbReference type="Pfam" id="PF01370"/>
    </source>
</evidence>
<name>A0A382QDA3_9ZZZZ</name>
<dbReference type="InterPro" id="IPR050177">
    <property type="entry name" value="Lipid_A_modif_metabolic_enz"/>
</dbReference>
<dbReference type="InterPro" id="IPR036291">
    <property type="entry name" value="NAD(P)-bd_dom_sf"/>
</dbReference>
<dbReference type="Gene3D" id="3.40.50.720">
    <property type="entry name" value="NAD(P)-binding Rossmann-like Domain"/>
    <property type="match status" value="1"/>
</dbReference>
<dbReference type="PANTHER" id="PTHR43245:SF23">
    <property type="entry name" value="NAD(P)-BINDING DOMAIN-CONTAINING PROTEIN"/>
    <property type="match status" value="1"/>
</dbReference>
<reference evidence="2" key="1">
    <citation type="submission" date="2018-05" db="EMBL/GenBank/DDBJ databases">
        <authorList>
            <person name="Lanie J.A."/>
            <person name="Ng W.-L."/>
            <person name="Kazmierczak K.M."/>
            <person name="Andrzejewski T.M."/>
            <person name="Davidsen T.M."/>
            <person name="Wayne K.J."/>
            <person name="Tettelin H."/>
            <person name="Glass J.I."/>
            <person name="Rusch D."/>
            <person name="Podicherti R."/>
            <person name="Tsui H.-C.T."/>
            <person name="Winkler M.E."/>
        </authorList>
    </citation>
    <scope>NUCLEOTIDE SEQUENCE</scope>
</reference>
<dbReference type="SUPFAM" id="SSF51735">
    <property type="entry name" value="NAD(P)-binding Rossmann-fold domains"/>
    <property type="match status" value="1"/>
</dbReference>
<proteinExistence type="predicted"/>
<dbReference type="InterPro" id="IPR001509">
    <property type="entry name" value="Epimerase_deHydtase"/>
</dbReference>
<dbReference type="Pfam" id="PF01370">
    <property type="entry name" value="Epimerase"/>
    <property type="match status" value="1"/>
</dbReference>
<sequence>MKILVTGGAGFIGSHIVDRMLSEGHEVTVLDLWESDEMKAHSDNPNFQFVLGNTLDDDLVDGLVSGKDRVIHMAAVLGTSETITTYDVEQVAEVNVVGTVKMLKLCRKHKVGRVLIPTTPDVTWLNPYKITKAAIEKFAELFSVNYGVEAVCLKLGNIYGARERWLDGPKEAPY</sequence>
<evidence type="ECO:0000313" key="2">
    <source>
        <dbReference type="EMBL" id="SVC82928.1"/>
    </source>
</evidence>
<protein>
    <recommendedName>
        <fullName evidence="1">NAD-dependent epimerase/dehydratase domain-containing protein</fullName>
    </recommendedName>
</protein>
<dbReference type="AlphaFoldDB" id="A0A382QDA3"/>
<dbReference type="PANTHER" id="PTHR43245">
    <property type="entry name" value="BIFUNCTIONAL POLYMYXIN RESISTANCE PROTEIN ARNA"/>
    <property type="match status" value="1"/>
</dbReference>
<accession>A0A382QDA3</accession>
<feature type="domain" description="NAD-dependent epimerase/dehydratase" evidence="1">
    <location>
        <begin position="3"/>
        <end position="162"/>
    </location>
</feature>
<dbReference type="EMBL" id="UINC01113369">
    <property type="protein sequence ID" value="SVC82928.1"/>
    <property type="molecule type" value="Genomic_DNA"/>
</dbReference>
<feature type="non-terminal residue" evidence="2">
    <location>
        <position position="174"/>
    </location>
</feature>